<dbReference type="GO" id="GO:0008483">
    <property type="term" value="F:transaminase activity"/>
    <property type="evidence" value="ECO:0007669"/>
    <property type="project" value="UniProtKB-KW"/>
</dbReference>
<dbReference type="AlphaFoldDB" id="A0A0A0BYZ7"/>
<dbReference type="SUPFAM" id="SSF53383">
    <property type="entry name" value="PLP-dependent transferases"/>
    <property type="match status" value="1"/>
</dbReference>
<dbReference type="Gene3D" id="3.40.640.10">
    <property type="entry name" value="Type I PLP-dependent aspartate aminotransferase-like (Major domain)"/>
    <property type="match status" value="1"/>
</dbReference>
<name>A0A0A0BYZ7_9CELL</name>
<dbReference type="PANTHER" id="PTHR43525:SF2">
    <property type="entry name" value="CYSTATHIONINE BETA-LYASE-RELATED"/>
    <property type="match status" value="1"/>
</dbReference>
<evidence type="ECO:0000259" key="7">
    <source>
        <dbReference type="Pfam" id="PF00155"/>
    </source>
</evidence>
<keyword evidence="9" id="KW-1185">Reference proteome</keyword>
<proteinExistence type="inferred from homology"/>
<dbReference type="InterPro" id="IPR015422">
    <property type="entry name" value="PyrdxlP-dep_Trfase_small"/>
</dbReference>
<evidence type="ECO:0000256" key="2">
    <source>
        <dbReference type="ARBA" id="ARBA00012224"/>
    </source>
</evidence>
<dbReference type="CDD" id="cd00609">
    <property type="entry name" value="AAT_like"/>
    <property type="match status" value="1"/>
</dbReference>
<comment type="cofactor">
    <cofactor evidence="1">
        <name>pyridoxal 5'-phosphate</name>
        <dbReference type="ChEBI" id="CHEBI:597326"/>
    </cofactor>
</comment>
<dbReference type="RefSeq" id="WP_084136444.1">
    <property type="nucleotide sequence ID" value="NZ_AXCZ01000032.1"/>
</dbReference>
<evidence type="ECO:0000313" key="9">
    <source>
        <dbReference type="Proteomes" id="UP000054314"/>
    </source>
</evidence>
<evidence type="ECO:0000256" key="3">
    <source>
        <dbReference type="ARBA" id="ARBA00022898"/>
    </source>
</evidence>
<evidence type="ECO:0000256" key="1">
    <source>
        <dbReference type="ARBA" id="ARBA00001933"/>
    </source>
</evidence>
<feature type="domain" description="Aminotransferase class I/classII large" evidence="7">
    <location>
        <begin position="61"/>
        <end position="399"/>
    </location>
</feature>
<dbReference type="OrthoDB" id="3224382at2"/>
<dbReference type="PANTHER" id="PTHR43525">
    <property type="entry name" value="PROTEIN MALY"/>
    <property type="match status" value="1"/>
</dbReference>
<dbReference type="Gene3D" id="3.90.1150.10">
    <property type="entry name" value="Aspartate Aminotransferase, domain 1"/>
    <property type="match status" value="1"/>
</dbReference>
<dbReference type="Proteomes" id="UP000054314">
    <property type="component" value="Unassembled WGS sequence"/>
</dbReference>
<evidence type="ECO:0000256" key="4">
    <source>
        <dbReference type="ARBA" id="ARBA00023239"/>
    </source>
</evidence>
<protein>
    <recommendedName>
        <fullName evidence="2">cysteine-S-conjugate beta-lyase</fullName>
        <ecNumber evidence="2">4.4.1.13</ecNumber>
    </recommendedName>
</protein>
<dbReference type="GO" id="GO:0030170">
    <property type="term" value="F:pyridoxal phosphate binding"/>
    <property type="evidence" value="ECO:0007669"/>
    <property type="project" value="InterPro"/>
</dbReference>
<dbReference type="InterPro" id="IPR015421">
    <property type="entry name" value="PyrdxlP-dep_Trfase_major"/>
</dbReference>
<sequence length="414" mass="43653">MSTHHRATPHGGAVPGPPPDDPPPDDPRTAALATTLRERGSMKWTGRDAQIAAWVAESDLGTPPEVTAALVAAVDQGLLGYLPPAQRAALADACSTWHREQYGWDVDPGRVHPVADVLEALRVTLELWSEPGSPIVLPTPAYMPFLTAPATWGHPVVQVPMSPDGTLDLDAIGAALAPGGRTLVLVNPHNPTGRVLPAHELTALERVVDQHHGRVFADEIHAPLTVAGSHHVPYASVGPAAARHTVTATSASKGWNLAGLKCAQVILSNDQDQRRWRPHDHLATHGASTLGVVANTAAYRQAPTWPGQVMDQVHVNATTLEQELAAHAPAVGYQPPEGTYLAWLDLRRAGAPLDGLGRWVQARTGVAVTDGAACGDVGRGFVRLNLAMPRPLVVTAARRLGRALAEVSPAPTAS</sequence>
<dbReference type="InterPro" id="IPR004839">
    <property type="entry name" value="Aminotransferase_I/II_large"/>
</dbReference>
<evidence type="ECO:0000256" key="6">
    <source>
        <dbReference type="SAM" id="MobiDB-lite"/>
    </source>
</evidence>
<dbReference type="GO" id="GO:0047804">
    <property type="term" value="F:cysteine-S-conjugate beta-lyase activity"/>
    <property type="evidence" value="ECO:0007669"/>
    <property type="project" value="UniProtKB-EC"/>
</dbReference>
<dbReference type="EMBL" id="AXCZ01000032">
    <property type="protein sequence ID" value="KGM13623.1"/>
    <property type="molecule type" value="Genomic_DNA"/>
</dbReference>
<keyword evidence="8" id="KW-0808">Transferase</keyword>
<organism evidence="8 9">
    <name type="scientific">Cellulomonas bogoriensis 69B4 = DSM 16987</name>
    <dbReference type="NCBI Taxonomy" id="1386082"/>
    <lineage>
        <taxon>Bacteria</taxon>
        <taxon>Bacillati</taxon>
        <taxon>Actinomycetota</taxon>
        <taxon>Actinomycetes</taxon>
        <taxon>Micrococcales</taxon>
        <taxon>Cellulomonadaceae</taxon>
        <taxon>Cellulomonas</taxon>
    </lineage>
</organism>
<keyword evidence="4" id="KW-0456">Lyase</keyword>
<feature type="region of interest" description="Disordered" evidence="6">
    <location>
        <begin position="1"/>
        <end position="28"/>
    </location>
</feature>
<dbReference type="EC" id="4.4.1.13" evidence="2"/>
<keyword evidence="3" id="KW-0663">Pyridoxal phosphate</keyword>
<dbReference type="InterPro" id="IPR051798">
    <property type="entry name" value="Class-II_PLP-Dep_Aminotrans"/>
</dbReference>
<keyword evidence="8" id="KW-0032">Aminotransferase</keyword>
<evidence type="ECO:0000256" key="5">
    <source>
        <dbReference type="ARBA" id="ARBA00037974"/>
    </source>
</evidence>
<evidence type="ECO:0000313" key="8">
    <source>
        <dbReference type="EMBL" id="KGM13623.1"/>
    </source>
</evidence>
<comment type="similarity">
    <text evidence="5">Belongs to the class-II pyridoxal-phosphate-dependent aminotransferase family. MalY/PatB cystathionine beta-lyase subfamily.</text>
</comment>
<reference evidence="8 9" key="1">
    <citation type="submission" date="2013-08" db="EMBL/GenBank/DDBJ databases">
        <title>Genome sequencing of Cellulomonas bogoriensis 69B4.</title>
        <authorList>
            <person name="Chen F."/>
            <person name="Li Y."/>
            <person name="Wang G."/>
        </authorList>
    </citation>
    <scope>NUCLEOTIDE SEQUENCE [LARGE SCALE GENOMIC DNA]</scope>
    <source>
        <strain evidence="8 9">69B4</strain>
    </source>
</reference>
<dbReference type="Pfam" id="PF00155">
    <property type="entry name" value="Aminotran_1_2"/>
    <property type="match status" value="1"/>
</dbReference>
<accession>A0A0A0BYZ7</accession>
<comment type="caution">
    <text evidence="8">The sequence shown here is derived from an EMBL/GenBank/DDBJ whole genome shotgun (WGS) entry which is preliminary data.</text>
</comment>
<dbReference type="InterPro" id="IPR015424">
    <property type="entry name" value="PyrdxlP-dep_Trfase"/>
</dbReference>
<gene>
    <name evidence="8" type="ORF">N869_12740</name>
</gene>